<gene>
    <name evidence="2" type="ORF">SAMN05421812_10680</name>
</gene>
<accession>A0A239MPX4</accession>
<dbReference type="AlphaFoldDB" id="A0A239MPX4"/>
<dbReference type="RefSeq" id="WP_089249736.1">
    <property type="nucleotide sequence ID" value="NZ_FZPH01000006.1"/>
</dbReference>
<evidence type="ECO:0000313" key="2">
    <source>
        <dbReference type="EMBL" id="SNT44152.1"/>
    </source>
</evidence>
<evidence type="ECO:0000313" key="3">
    <source>
        <dbReference type="Proteomes" id="UP000198362"/>
    </source>
</evidence>
<evidence type="ECO:0000256" key="1">
    <source>
        <dbReference type="SAM" id="SignalP"/>
    </source>
</evidence>
<organism evidence="2 3">
    <name type="scientific">Asanoa hainanensis</name>
    <dbReference type="NCBI Taxonomy" id="560556"/>
    <lineage>
        <taxon>Bacteria</taxon>
        <taxon>Bacillati</taxon>
        <taxon>Actinomycetota</taxon>
        <taxon>Actinomycetes</taxon>
        <taxon>Micromonosporales</taxon>
        <taxon>Micromonosporaceae</taxon>
        <taxon>Asanoa</taxon>
    </lineage>
</organism>
<dbReference type="EMBL" id="FZPH01000006">
    <property type="protein sequence ID" value="SNT44152.1"/>
    <property type="molecule type" value="Genomic_DNA"/>
</dbReference>
<proteinExistence type="predicted"/>
<keyword evidence="1" id="KW-0732">Signal</keyword>
<reference evidence="2 3" key="1">
    <citation type="submission" date="2017-06" db="EMBL/GenBank/DDBJ databases">
        <authorList>
            <person name="Kim H.J."/>
            <person name="Triplett B.A."/>
        </authorList>
    </citation>
    <scope>NUCLEOTIDE SEQUENCE [LARGE SCALE GENOMIC DNA]</scope>
    <source>
        <strain evidence="2 3">CGMCC 4.5593</strain>
    </source>
</reference>
<feature type="signal peptide" evidence="1">
    <location>
        <begin position="1"/>
        <end position="29"/>
    </location>
</feature>
<protein>
    <submittedName>
        <fullName evidence="2">Uncharacterized protein</fullName>
    </submittedName>
</protein>
<keyword evidence="3" id="KW-1185">Reference proteome</keyword>
<sequence>MIHRLYMRLATLTALAALAAVVPAVAAQAAVPTARATLLTNISVTVTTNMCPQGGSVSKANVAIDTPGTSGVSSGDTVGGLKAWVGNNAVHGSNFCRTTWYGGGYYWYWSVTRYFSFNGQHTYV</sequence>
<name>A0A239MPX4_9ACTN</name>
<feature type="chain" id="PRO_5012421508" evidence="1">
    <location>
        <begin position="30"/>
        <end position="124"/>
    </location>
</feature>
<dbReference type="Proteomes" id="UP000198362">
    <property type="component" value="Unassembled WGS sequence"/>
</dbReference>